<evidence type="ECO:0000256" key="2">
    <source>
        <dbReference type="ARBA" id="ARBA00022801"/>
    </source>
</evidence>
<dbReference type="InterPro" id="IPR006103">
    <property type="entry name" value="Glyco_hydro_2_cat"/>
</dbReference>
<keyword evidence="3" id="KW-0326">Glycosidase</keyword>
<evidence type="ECO:0000313" key="8">
    <source>
        <dbReference type="EMBL" id="NLR81432.1"/>
    </source>
</evidence>
<comment type="caution">
    <text evidence="8">The sequence shown here is derived from an EMBL/GenBank/DDBJ whole genome shotgun (WGS) entry which is preliminary data.</text>
</comment>
<dbReference type="InterPro" id="IPR051913">
    <property type="entry name" value="GH2_Domain-Containing"/>
</dbReference>
<proteinExistence type="inferred from homology"/>
<keyword evidence="4" id="KW-0732">Signal</keyword>
<dbReference type="EMBL" id="JABAHZ010000006">
    <property type="protein sequence ID" value="NLR81432.1"/>
    <property type="molecule type" value="Genomic_DNA"/>
</dbReference>
<sequence>MKLKLSLFALSTLSLTPCLAQIKKNIDNNIITVNYQTKPIRMATRWAKDVSPMNVLKEYPRPQLQRNSWINLNGPWDYCITDSSVEMPNSFEGTILVPFPIESALSGVQKQLDPDKRLWYRKIIPCPVVNNENRILLNFGAVDWLASVFINGKKVGQHSGGYQSFGFDITDFLLPGNNEILVKVYDPTDQGPNPHGKQALHPQNIYYTPSSGIWQTVWMETVSSTHITYLKATPDIDQKSLHLDIVTQGDAKNCKLEIKVLSNDKIINTVAVPIIKNQGNTTINIPNARLWSPDDPFLYDLSVQLTANGSPLDLVKSYFGMRKINIQKDDKGMDRIFLNNKYTYNLGVLDQGFWPDGLYTAPTDDALSFDIKAIKSLGFNTIRKHIKIEPERWYYYADKIGVLVWQDFVNPPYNLPDGSRAIFEKEIRETMDQLHNHPSIVTWVLFNERWGAYDQQRLTDWVKKYDTSRILNAHSGELLFVNDELREPSETPWIHSDIADVHSYPNPRIPVAQPNQARVLGEFGGVGVSVPNHEWNDIQGWGYVQVNPGELKKRYTHMMEKLRDLERVGLSASIYTQPFDVEGEENGLLTYDRAIIKIPVSEIRDINKKLVNQSGGFTSDSSLSVVMNIDTSDNDNKYEELLAEYKNGGRDSSLLRRLVLMALRKKDQNNACIIGNDYFDILADPYSKENLIFLLQTARTDKDRGFIICRDKPELVDTKLGKNSAIRKIEKVIDAENIAPIYRSNPNWDEIQQRVRIKYGNLGEEYVLGRRMIYYGFESSDWKNFGKYYVLYFKRALTHPTGYSLNNVTWVLYEHVSDPEVLKFARDVMKYAIENLDNSAEAYDTYAQLLHRTNQSKEAIKWEEKALNMIKGTPNEKTFAETLQKMKAGQPTWPPNN</sequence>
<dbReference type="InterPro" id="IPR017853">
    <property type="entry name" value="GH"/>
</dbReference>
<dbReference type="Gene3D" id="3.20.20.80">
    <property type="entry name" value="Glycosidases"/>
    <property type="match status" value="1"/>
</dbReference>
<evidence type="ECO:0000256" key="1">
    <source>
        <dbReference type="ARBA" id="ARBA00007401"/>
    </source>
</evidence>
<dbReference type="SUPFAM" id="SSF49303">
    <property type="entry name" value="beta-Galactosidase/glucuronidase domain"/>
    <property type="match status" value="1"/>
</dbReference>
<keyword evidence="2 8" id="KW-0378">Hydrolase</keyword>
<protein>
    <submittedName>
        <fullName evidence="8">Glycoside hydrolase family 2</fullName>
    </submittedName>
</protein>
<comment type="similarity">
    <text evidence="1">Belongs to the glycosyl hydrolase 2 family.</text>
</comment>
<dbReference type="InterPro" id="IPR006102">
    <property type="entry name" value="Ig-like_GH2"/>
</dbReference>
<accession>A0A847SWH9</accession>
<dbReference type="SUPFAM" id="SSF49785">
    <property type="entry name" value="Galactose-binding domain-like"/>
    <property type="match status" value="1"/>
</dbReference>
<evidence type="ECO:0000259" key="6">
    <source>
        <dbReference type="Pfam" id="PF02836"/>
    </source>
</evidence>
<evidence type="ECO:0000256" key="3">
    <source>
        <dbReference type="ARBA" id="ARBA00023295"/>
    </source>
</evidence>
<evidence type="ECO:0000313" key="9">
    <source>
        <dbReference type="Proteomes" id="UP000552864"/>
    </source>
</evidence>
<dbReference type="InterPro" id="IPR008979">
    <property type="entry name" value="Galactose-bd-like_sf"/>
</dbReference>
<dbReference type="PANTHER" id="PTHR42732:SF2">
    <property type="entry name" value="BETA-MANNOSIDASE"/>
    <property type="match status" value="1"/>
</dbReference>
<dbReference type="SUPFAM" id="SSF51445">
    <property type="entry name" value="(Trans)glycosidases"/>
    <property type="match status" value="1"/>
</dbReference>
<feature type="domain" description="Glycoside hydrolase family 2 immunoglobulin-like beta-sandwich" evidence="5">
    <location>
        <begin position="225"/>
        <end position="322"/>
    </location>
</feature>
<dbReference type="Proteomes" id="UP000552864">
    <property type="component" value="Unassembled WGS sequence"/>
</dbReference>
<evidence type="ECO:0000259" key="7">
    <source>
        <dbReference type="Pfam" id="PF22666"/>
    </source>
</evidence>
<name>A0A847SWH9_9BACT</name>
<feature type="signal peptide" evidence="4">
    <location>
        <begin position="1"/>
        <end position="20"/>
    </location>
</feature>
<dbReference type="InterPro" id="IPR013783">
    <property type="entry name" value="Ig-like_fold"/>
</dbReference>
<dbReference type="Pfam" id="PF00703">
    <property type="entry name" value="Glyco_hydro_2"/>
    <property type="match status" value="1"/>
</dbReference>
<dbReference type="AlphaFoldDB" id="A0A847SWH9"/>
<reference evidence="8 9" key="1">
    <citation type="submission" date="2020-04" db="EMBL/GenBank/DDBJ databases">
        <authorList>
            <person name="Yin C."/>
        </authorList>
    </citation>
    <scope>NUCLEOTIDE SEQUENCE [LARGE SCALE GENOMIC DNA]</scope>
    <source>
        <strain evidence="8 9">Ak56</strain>
    </source>
</reference>
<dbReference type="GO" id="GO:0004553">
    <property type="term" value="F:hydrolase activity, hydrolyzing O-glycosyl compounds"/>
    <property type="evidence" value="ECO:0007669"/>
    <property type="project" value="InterPro"/>
</dbReference>
<feature type="chain" id="PRO_5032922264" evidence="4">
    <location>
        <begin position="21"/>
        <end position="897"/>
    </location>
</feature>
<organism evidence="8 9">
    <name type="scientific">Chitinophaga eiseniae</name>
    <dbReference type="NCBI Taxonomy" id="634771"/>
    <lineage>
        <taxon>Bacteria</taxon>
        <taxon>Pseudomonadati</taxon>
        <taxon>Bacteroidota</taxon>
        <taxon>Chitinophagia</taxon>
        <taxon>Chitinophagales</taxon>
        <taxon>Chitinophagaceae</taxon>
        <taxon>Chitinophaga</taxon>
    </lineage>
</organism>
<dbReference type="Pfam" id="PF22666">
    <property type="entry name" value="Glyco_hydro_2_N2"/>
    <property type="match status" value="1"/>
</dbReference>
<feature type="domain" description="Beta-mannosidase-like galactose-binding" evidence="7">
    <location>
        <begin position="116"/>
        <end position="196"/>
    </location>
</feature>
<keyword evidence="9" id="KW-1185">Reference proteome</keyword>
<evidence type="ECO:0000259" key="5">
    <source>
        <dbReference type="Pfam" id="PF00703"/>
    </source>
</evidence>
<feature type="domain" description="Glycoside hydrolase family 2 catalytic" evidence="6">
    <location>
        <begin position="363"/>
        <end position="476"/>
    </location>
</feature>
<dbReference type="RefSeq" id="WP_168741072.1">
    <property type="nucleotide sequence ID" value="NZ_JABAHZ010000006.1"/>
</dbReference>
<dbReference type="PANTHER" id="PTHR42732">
    <property type="entry name" value="BETA-GALACTOSIDASE"/>
    <property type="match status" value="1"/>
</dbReference>
<dbReference type="Gene3D" id="2.60.120.260">
    <property type="entry name" value="Galactose-binding domain-like"/>
    <property type="match status" value="1"/>
</dbReference>
<gene>
    <name evidence="8" type="ORF">HGH91_22590</name>
</gene>
<dbReference type="Gene3D" id="2.60.40.10">
    <property type="entry name" value="Immunoglobulins"/>
    <property type="match status" value="1"/>
</dbReference>
<dbReference type="Pfam" id="PF02836">
    <property type="entry name" value="Glyco_hydro_2_C"/>
    <property type="match status" value="1"/>
</dbReference>
<dbReference type="InterPro" id="IPR036156">
    <property type="entry name" value="Beta-gal/glucu_dom_sf"/>
</dbReference>
<dbReference type="InterPro" id="IPR054593">
    <property type="entry name" value="Beta-mannosidase-like_N2"/>
</dbReference>
<evidence type="ECO:0000256" key="4">
    <source>
        <dbReference type="SAM" id="SignalP"/>
    </source>
</evidence>
<dbReference type="GO" id="GO:0005975">
    <property type="term" value="P:carbohydrate metabolic process"/>
    <property type="evidence" value="ECO:0007669"/>
    <property type="project" value="InterPro"/>
</dbReference>